<dbReference type="Gene3D" id="1.10.8.1080">
    <property type="match status" value="1"/>
</dbReference>
<dbReference type="GO" id="GO:0009254">
    <property type="term" value="P:peptidoglycan turnover"/>
    <property type="evidence" value="ECO:0007669"/>
    <property type="project" value="TreeGrafter"/>
</dbReference>
<evidence type="ECO:0000313" key="4">
    <source>
        <dbReference type="EMBL" id="QBK32244.1"/>
    </source>
</evidence>
<organism evidence="4 5">
    <name type="scientific">Roseitalea porphyridii</name>
    <dbReference type="NCBI Taxonomy" id="1852022"/>
    <lineage>
        <taxon>Bacteria</taxon>
        <taxon>Pseudomonadati</taxon>
        <taxon>Pseudomonadota</taxon>
        <taxon>Alphaproteobacteria</taxon>
        <taxon>Hyphomicrobiales</taxon>
        <taxon>Ahrensiaceae</taxon>
        <taxon>Roseitalea</taxon>
    </lineage>
</organism>
<dbReference type="InterPro" id="IPR040190">
    <property type="entry name" value="MURQ/GCKR"/>
</dbReference>
<evidence type="ECO:0000256" key="1">
    <source>
        <dbReference type="ARBA" id="ARBA00023239"/>
    </source>
</evidence>
<dbReference type="EMBL" id="CP036532">
    <property type="protein sequence ID" value="QBK32244.1"/>
    <property type="molecule type" value="Genomic_DNA"/>
</dbReference>
<dbReference type="GO" id="GO:0016835">
    <property type="term" value="F:carbon-oxygen lyase activity"/>
    <property type="evidence" value="ECO:0007669"/>
    <property type="project" value="InterPro"/>
</dbReference>
<proteinExistence type="predicted"/>
<dbReference type="Pfam" id="PF20741">
    <property type="entry name" value="GKRP-like_C"/>
    <property type="match status" value="1"/>
</dbReference>
<sequence length="292" mass="30115">MEHDAPYLDTLDDGALFATLLGSQAKAIGAVKRARPALIGATVAAAEALQEPGSRLIYCGAGTSGRVALLDGVELNPTFNWPEARLHILVAGGSASIVEAQEGAEDDGASATRALDELRLGAGDVVVGLAASGTTPFVLAALEAGNRAGALTIGMANNAGTPVLAEARCPVLLETGAEALAGSTRLAAGTSQKIALNIFSTALMVRLGKVYRGRMIDMRVTNRKLQGRAVAIVRDIVGCDEARAREALAACEFDVRQAILVARGATRAQALALLERHGGRIADADRELTQQG</sequence>
<dbReference type="AlphaFoldDB" id="A0A4P6V614"/>
<gene>
    <name evidence="4" type="ORF">E0E05_04090</name>
</gene>
<dbReference type="Gene3D" id="3.40.50.10490">
    <property type="entry name" value="Glucose-6-phosphate isomerase like protein, domain 1"/>
    <property type="match status" value="1"/>
</dbReference>
<reference evidence="4 5" key="1">
    <citation type="journal article" date="2017" name="Int. J. Syst. Evol. Microbiol.">
        <title>Roseitalea porphyridii gen. nov., sp. nov., isolated from a red alga, and reclassification of Hoeflea suaedae Chung et al. 2013 as Pseudohoeflea suaedae gen. nov., comb. nov.</title>
        <authorList>
            <person name="Hyeon J.W."/>
            <person name="Jeong S.E."/>
            <person name="Baek K."/>
            <person name="Jeon C.O."/>
        </authorList>
    </citation>
    <scope>NUCLEOTIDE SEQUENCE [LARGE SCALE GENOMIC DNA]</scope>
    <source>
        <strain evidence="4 5">MA7-20</strain>
    </source>
</reference>
<dbReference type="GO" id="GO:0016803">
    <property type="term" value="F:ether hydrolase activity"/>
    <property type="evidence" value="ECO:0007669"/>
    <property type="project" value="TreeGrafter"/>
</dbReference>
<keyword evidence="1" id="KW-0456">Lyase</keyword>
<feature type="domain" description="SIS" evidence="3">
    <location>
        <begin position="45"/>
        <end position="209"/>
    </location>
</feature>
<keyword evidence="5" id="KW-1185">Reference proteome</keyword>
<name>A0A4P6V614_9HYPH</name>
<dbReference type="KEGG" id="rpod:E0E05_04090"/>
<dbReference type="Pfam" id="PF22645">
    <property type="entry name" value="GKRP_SIS_N"/>
    <property type="match status" value="1"/>
</dbReference>
<dbReference type="PROSITE" id="PS51464">
    <property type="entry name" value="SIS"/>
    <property type="match status" value="1"/>
</dbReference>
<dbReference type="InterPro" id="IPR005488">
    <property type="entry name" value="Etherase_MurQ"/>
</dbReference>
<dbReference type="SUPFAM" id="SSF53697">
    <property type="entry name" value="SIS domain"/>
    <property type="match status" value="1"/>
</dbReference>
<dbReference type="InterPro" id="IPR046348">
    <property type="entry name" value="SIS_dom_sf"/>
</dbReference>
<dbReference type="GO" id="GO:0046348">
    <property type="term" value="P:amino sugar catabolic process"/>
    <property type="evidence" value="ECO:0007669"/>
    <property type="project" value="InterPro"/>
</dbReference>
<dbReference type="GO" id="GO:0097367">
    <property type="term" value="F:carbohydrate derivative binding"/>
    <property type="evidence" value="ECO:0007669"/>
    <property type="project" value="InterPro"/>
</dbReference>
<evidence type="ECO:0000259" key="3">
    <source>
        <dbReference type="PROSITE" id="PS51464"/>
    </source>
</evidence>
<dbReference type="OrthoDB" id="9813395at2"/>
<protein>
    <submittedName>
        <fullName evidence="4">N-acetylmuramic acid 6-phosphate etherase</fullName>
    </submittedName>
</protein>
<evidence type="ECO:0000313" key="5">
    <source>
        <dbReference type="Proteomes" id="UP000293719"/>
    </source>
</evidence>
<dbReference type="PANTHER" id="PTHR10088:SF4">
    <property type="entry name" value="GLUCOKINASE REGULATORY PROTEIN"/>
    <property type="match status" value="1"/>
</dbReference>
<dbReference type="InterPro" id="IPR001347">
    <property type="entry name" value="SIS_dom"/>
</dbReference>
<dbReference type="CDD" id="cd05007">
    <property type="entry name" value="SIS_Etherase"/>
    <property type="match status" value="1"/>
</dbReference>
<accession>A0A4P6V614</accession>
<dbReference type="PANTHER" id="PTHR10088">
    <property type="entry name" value="GLUCOKINASE REGULATORY PROTEIN"/>
    <property type="match status" value="1"/>
</dbReference>
<dbReference type="Proteomes" id="UP000293719">
    <property type="component" value="Chromosome"/>
</dbReference>
<dbReference type="NCBIfam" id="NF003915">
    <property type="entry name" value="PRK05441.1"/>
    <property type="match status" value="1"/>
</dbReference>
<keyword evidence="2" id="KW-0119">Carbohydrate metabolism</keyword>
<evidence type="ECO:0000256" key="2">
    <source>
        <dbReference type="ARBA" id="ARBA00023277"/>
    </source>
</evidence>